<dbReference type="PANTHER" id="PTHR10412">
    <property type="entry name" value="MANNOSYL-OLIGOSACCHARIDE GLUCOSIDASE"/>
    <property type="match status" value="1"/>
</dbReference>
<accession>A0A1H7VQ40</accession>
<dbReference type="EMBL" id="FOBS01000004">
    <property type="protein sequence ID" value="SEM10898.1"/>
    <property type="molecule type" value="Genomic_DNA"/>
</dbReference>
<evidence type="ECO:0000313" key="2">
    <source>
        <dbReference type="EMBL" id="SEM10898.1"/>
    </source>
</evidence>
<dbReference type="STRING" id="43775.SAMN04489760_10495"/>
<dbReference type="GO" id="GO:0009311">
    <property type="term" value="P:oligosaccharide metabolic process"/>
    <property type="evidence" value="ECO:0007669"/>
    <property type="project" value="InterPro"/>
</dbReference>
<dbReference type="InterPro" id="IPR012341">
    <property type="entry name" value="6hp_glycosidase-like_sf"/>
</dbReference>
<dbReference type="Pfam" id="PF22422">
    <property type="entry name" value="MGH1-like_GH"/>
    <property type="match status" value="2"/>
</dbReference>
<protein>
    <recommendedName>
        <fullName evidence="1">Mannosylglycerate hydrolase MGH1-like glycoside hydrolase domain-containing protein</fullName>
    </recommendedName>
</protein>
<sequence>MAGSGKNMSALKKHDVVKESEEILRLIAADEADVPWRKWGPYLSERQWGTVREDYSENGDAWSYFTHDHARSRAYHWGEDGLAGISDEKQRLCFALAFWNERDPILKERLFGLTNSEGNHGEDVKEYYFYIDSTPTHSYMKYLYKYPQAAYPYDDLVKINRERTRKEYEYELIDTGIFDDDRYFDIFVEYAKGTPEDILIRISAWNRGPDAAVLHILPTLWFRNTWSWSPEEKKPEMAQMLDGSGLSVICVKHEKLGERFLYGDREVPLLFTENETNNERLFGTSNASPYVKDGIHSFIVHGDRNAVNPDRIGTKAAFHHALTIAGGDRVCIRLRLTDASPAEITKRYKNPEGVLGEAFDELFSARIQEADEFYDAISPDLLSRDERDVMRQALAGLLWTKQYYYFDLDKWLSEHQSHPLSGSAVHVSTRNRHWYHMVNDDIISMPDKWEYPWYAAWDLAFHTVGLSMVDPVFSRRQLELMLSEVYLHPNGQIPAYEWNFGDVNPPVHAWATLFAYSIQQQLLGRGNVEYLKQAFTKLLMNFTWWVNRKDSSGNNVFEGGFLGLDNIGVFDRSSHLPTGGYLEQADGTAWMALFSQNMLELALEIATEDPAYEDVANKFLEHFFWIAAAIDKVGANYEDDLWDEEDGFFYDLLRMPDGTAKRIKVRSMVGLLPLCAATVIPHEFVERFPRFLERATQFLERHSDLLADIHPPQQRGVADRHLLSVLSERKLRRILTRMLDEERFLSPYGIRSLSRWHKDHPYLFTVHGEQFEVKYLPAESDTGMFGGNSNWRGPVWFPVNLTILRALLQYYLFYGDSFKIECPTGSGNEMNLFEVAKEISRRLSSIFLRDSKGCRPAYGGTAKFNSDPYWRDYILFYEYFHGDNGAGLGASHQTGWTATVAKLIQLFGYLDPDDLLKRGARPVTQVYLKGFNHA</sequence>
<proteinExistence type="predicted"/>
<dbReference type="Gene3D" id="1.50.10.10">
    <property type="match status" value="1"/>
</dbReference>
<dbReference type="AlphaFoldDB" id="A0A1H7VQ40"/>
<dbReference type="InterPro" id="IPR004888">
    <property type="entry name" value="Glycoside_hydrolase_63"/>
</dbReference>
<gene>
    <name evidence="2" type="ORF">SAMN04489760_10495</name>
</gene>
<dbReference type="SUPFAM" id="SSF48208">
    <property type="entry name" value="Six-hairpin glycosidases"/>
    <property type="match status" value="1"/>
</dbReference>
<dbReference type="Proteomes" id="UP000198744">
    <property type="component" value="Unassembled WGS sequence"/>
</dbReference>
<reference evidence="2 3" key="1">
    <citation type="submission" date="2016-10" db="EMBL/GenBank/DDBJ databases">
        <authorList>
            <person name="de Groot N.N."/>
        </authorList>
    </citation>
    <scope>NUCLEOTIDE SEQUENCE [LARGE SCALE GENOMIC DNA]</scope>
    <source>
        <strain evidence="2 3">DSM 8423</strain>
    </source>
</reference>
<feature type="domain" description="Mannosylglycerate hydrolase MGH1-like glycoside hydrolase" evidence="1">
    <location>
        <begin position="451"/>
        <end position="557"/>
    </location>
</feature>
<dbReference type="InterPro" id="IPR054491">
    <property type="entry name" value="MGH1-like_GH"/>
</dbReference>
<evidence type="ECO:0000259" key="1">
    <source>
        <dbReference type="Pfam" id="PF22422"/>
    </source>
</evidence>
<keyword evidence="3" id="KW-1185">Reference proteome</keyword>
<organism evidence="2 3">
    <name type="scientific">Syntrophus gentianae</name>
    <dbReference type="NCBI Taxonomy" id="43775"/>
    <lineage>
        <taxon>Bacteria</taxon>
        <taxon>Pseudomonadati</taxon>
        <taxon>Thermodesulfobacteriota</taxon>
        <taxon>Syntrophia</taxon>
        <taxon>Syntrophales</taxon>
        <taxon>Syntrophaceae</taxon>
        <taxon>Syntrophus</taxon>
    </lineage>
</organism>
<dbReference type="InterPro" id="IPR008928">
    <property type="entry name" value="6-hairpin_glycosidase_sf"/>
</dbReference>
<feature type="domain" description="Mannosylglycerate hydrolase MGH1-like glycoside hydrolase" evidence="1">
    <location>
        <begin position="724"/>
        <end position="894"/>
    </location>
</feature>
<evidence type="ECO:0000313" key="3">
    <source>
        <dbReference type="Proteomes" id="UP000198744"/>
    </source>
</evidence>
<dbReference type="GO" id="GO:0004573">
    <property type="term" value="F:Glc3Man9GlcNAc2 oligosaccharide glucosidase activity"/>
    <property type="evidence" value="ECO:0007669"/>
    <property type="project" value="InterPro"/>
</dbReference>
<name>A0A1H7VQ40_9BACT</name>
<dbReference type="PANTHER" id="PTHR10412:SF10">
    <property type="entry name" value="GLYCOSYL HYDROLASE FAMILY 63 C-TERMINAL DOMAIN-CONTAINING PROTEIN"/>
    <property type="match status" value="1"/>
</dbReference>